<sequence length="548" mass="60190">MGATLDAEKLGFIFQSRPDILQGIQRAADSPGRVALFNEIASHVYDTIHGNGEPAHKKRRVDVDQTNANGTTNRTKPSANVTTNAADEPVLLEIKEISVSVPQRKKFELCFTENHLYARAPNTTAPIPAITYAWQAIEYAFYIPVPEKTQVQHNYILFPRGVCIPSKTNPPTEEPLVFTVGATAPKQGTIAGPEAASASAVSDTYKSLFHWALGRYLKPNGVDIISADPNKFHSMVRQPHRPKEKAVHVKAFRGSKDGYLFFLETGILWGFKKPLMFTPLDRIVALSYTNILQRTFNVVVEAFAGEGDATEEIEFSMLDQEDYGGIDDYVKRHRLQDRSMAEQRKAKLELAENRAKKGAAGENGDEAAANEQNGMTELEKAHLEVLQQPIGDEEDEEDEEDYDPGSEGDSEGSGDSSDDDDDDDDDDEDEDDDEGEGGEGEENDAEEAEEEEEEEEEAEPEPKPVVQKPAKPTRAARGTKTSKAAKVEKAVKAEPAPKRASARAAKPAPPAEPARPTVPIKSGWAAIGRSRRSNDAMDLDEEKFDVVG</sequence>
<evidence type="ECO:0000256" key="3">
    <source>
        <dbReference type="ARBA" id="ARBA00038654"/>
    </source>
</evidence>
<feature type="region of interest" description="Disordered" evidence="4">
    <location>
        <begin position="49"/>
        <end position="81"/>
    </location>
</feature>
<dbReference type="InterPro" id="IPR050454">
    <property type="entry name" value="RTT106/SSRP1_HistChap/FACT"/>
</dbReference>
<evidence type="ECO:0000313" key="6">
    <source>
        <dbReference type="EMBL" id="KAH6884828.1"/>
    </source>
</evidence>
<feature type="compositionally biased region" description="Acidic residues" evidence="4">
    <location>
        <begin position="537"/>
        <end position="548"/>
    </location>
</feature>
<gene>
    <name evidence="6" type="ORF">B0T10DRAFT_492825</name>
</gene>
<comment type="function">
    <text evidence="2">Histones H3 and H4 chaperone involved in the nucleosome formation and heterochromatin silencing. Required for the deposition of H3K56ac-carrying H3-H4 complex onto newly-replicated DNA. Plays a role in the transcriptional regulation of the cell-cycle dependent histone genes by creating a repressive structure at the core histone gene promoter.</text>
</comment>
<organism evidence="6 7">
    <name type="scientific">Thelonectria olida</name>
    <dbReference type="NCBI Taxonomy" id="1576542"/>
    <lineage>
        <taxon>Eukaryota</taxon>
        <taxon>Fungi</taxon>
        <taxon>Dikarya</taxon>
        <taxon>Ascomycota</taxon>
        <taxon>Pezizomycotina</taxon>
        <taxon>Sordariomycetes</taxon>
        <taxon>Hypocreomycetidae</taxon>
        <taxon>Hypocreales</taxon>
        <taxon>Nectriaceae</taxon>
        <taxon>Thelonectria</taxon>
    </lineage>
</organism>
<feature type="compositionally biased region" description="Polar residues" evidence="4">
    <location>
        <begin position="64"/>
        <end position="81"/>
    </location>
</feature>
<dbReference type="OrthoDB" id="75754at2759"/>
<dbReference type="Proteomes" id="UP000777438">
    <property type="component" value="Unassembled WGS sequence"/>
</dbReference>
<dbReference type="EMBL" id="JAGPYM010000019">
    <property type="protein sequence ID" value="KAH6884828.1"/>
    <property type="molecule type" value="Genomic_DNA"/>
</dbReference>
<comment type="similarity">
    <text evidence="1">Belongs to the RTT106 family.</text>
</comment>
<dbReference type="GO" id="GO:0042393">
    <property type="term" value="F:histone binding"/>
    <property type="evidence" value="ECO:0007669"/>
    <property type="project" value="TreeGrafter"/>
</dbReference>
<dbReference type="Gene3D" id="2.30.29.30">
    <property type="entry name" value="Pleckstrin-homology domain (PH domain)/Phosphotyrosine-binding domain (PTB)"/>
    <property type="match status" value="1"/>
</dbReference>
<dbReference type="PANTHER" id="PTHR45849:SF3">
    <property type="entry name" value="HISTONE CHAPERONE RTT106"/>
    <property type="match status" value="1"/>
</dbReference>
<comment type="subunit">
    <text evidence="3">Interacts with histones H3 and H4.</text>
</comment>
<comment type="caution">
    <text evidence="6">The sequence shown here is derived from an EMBL/GenBank/DDBJ whole genome shotgun (WGS) entry which is preliminary data.</text>
</comment>
<feature type="domain" description="Histone chaperone RTT106/FACT complex subunit SPT16-like middle" evidence="5">
    <location>
        <begin position="246"/>
        <end position="340"/>
    </location>
</feature>
<dbReference type="Pfam" id="PF08512">
    <property type="entry name" value="Rttp106-like_middle"/>
    <property type="match status" value="1"/>
</dbReference>
<feature type="region of interest" description="Disordered" evidence="4">
    <location>
        <begin position="391"/>
        <end position="548"/>
    </location>
</feature>
<dbReference type="GO" id="GO:0031491">
    <property type="term" value="F:nucleosome binding"/>
    <property type="evidence" value="ECO:0007669"/>
    <property type="project" value="TreeGrafter"/>
</dbReference>
<evidence type="ECO:0000313" key="7">
    <source>
        <dbReference type="Proteomes" id="UP000777438"/>
    </source>
</evidence>
<reference evidence="6 7" key="1">
    <citation type="journal article" date="2021" name="Nat. Commun.">
        <title>Genetic determinants of endophytism in the Arabidopsis root mycobiome.</title>
        <authorList>
            <person name="Mesny F."/>
            <person name="Miyauchi S."/>
            <person name="Thiergart T."/>
            <person name="Pickel B."/>
            <person name="Atanasova L."/>
            <person name="Karlsson M."/>
            <person name="Huettel B."/>
            <person name="Barry K.W."/>
            <person name="Haridas S."/>
            <person name="Chen C."/>
            <person name="Bauer D."/>
            <person name="Andreopoulos W."/>
            <person name="Pangilinan J."/>
            <person name="LaButti K."/>
            <person name="Riley R."/>
            <person name="Lipzen A."/>
            <person name="Clum A."/>
            <person name="Drula E."/>
            <person name="Henrissat B."/>
            <person name="Kohler A."/>
            <person name="Grigoriev I.V."/>
            <person name="Martin F.M."/>
            <person name="Hacquard S."/>
        </authorList>
    </citation>
    <scope>NUCLEOTIDE SEQUENCE [LARGE SCALE GENOMIC DNA]</scope>
    <source>
        <strain evidence="6 7">MPI-CAGE-CH-0241</strain>
    </source>
</reference>
<dbReference type="Gene3D" id="2.30.29.120">
    <property type="match status" value="1"/>
</dbReference>
<feature type="compositionally biased region" description="Basic and acidic residues" evidence="4">
    <location>
        <begin position="485"/>
        <end position="497"/>
    </location>
</feature>
<dbReference type="InterPro" id="IPR011993">
    <property type="entry name" value="PH-like_dom_sf"/>
</dbReference>
<protein>
    <submittedName>
        <fullName evidence="6">Negative regulator of DNA transposition</fullName>
    </submittedName>
</protein>
<evidence type="ECO:0000256" key="4">
    <source>
        <dbReference type="SAM" id="MobiDB-lite"/>
    </source>
</evidence>
<evidence type="ECO:0000259" key="5">
    <source>
        <dbReference type="SMART" id="SM01287"/>
    </source>
</evidence>
<feature type="compositionally biased region" description="Acidic residues" evidence="4">
    <location>
        <begin position="391"/>
        <end position="459"/>
    </location>
</feature>
<dbReference type="AlphaFoldDB" id="A0A9P8W198"/>
<dbReference type="PANTHER" id="PTHR45849">
    <property type="entry name" value="FACT COMPLEX SUBUNIT SSRP1"/>
    <property type="match status" value="1"/>
</dbReference>
<accession>A0A9P8W198</accession>
<keyword evidence="7" id="KW-1185">Reference proteome</keyword>
<proteinExistence type="inferred from homology"/>
<dbReference type="SMART" id="SM01287">
    <property type="entry name" value="Rtt106"/>
    <property type="match status" value="1"/>
</dbReference>
<name>A0A9P8W198_9HYPO</name>
<dbReference type="SUPFAM" id="SSF50729">
    <property type="entry name" value="PH domain-like"/>
    <property type="match status" value="1"/>
</dbReference>
<evidence type="ECO:0000256" key="2">
    <source>
        <dbReference type="ARBA" id="ARBA00037550"/>
    </source>
</evidence>
<evidence type="ECO:0000256" key="1">
    <source>
        <dbReference type="ARBA" id="ARBA00006159"/>
    </source>
</evidence>
<dbReference type="InterPro" id="IPR013719">
    <property type="entry name" value="RTT106/SPT16-like_middle_dom"/>
</dbReference>